<evidence type="ECO:0000256" key="1">
    <source>
        <dbReference type="SAM" id="Phobius"/>
    </source>
</evidence>
<keyword evidence="1" id="KW-1133">Transmembrane helix</keyword>
<name>A0ABQ3X197_9ACTN</name>
<proteinExistence type="predicted"/>
<comment type="caution">
    <text evidence="2">The sequence shown here is derived from an EMBL/GenBank/DDBJ whole genome shotgun (WGS) entry which is preliminary data.</text>
</comment>
<accession>A0ABQ3X197</accession>
<reference evidence="2 3" key="1">
    <citation type="submission" date="2021-01" db="EMBL/GenBank/DDBJ databases">
        <title>Whole genome shotgun sequence of Actinoplanes couchii NBRC 106145.</title>
        <authorList>
            <person name="Komaki H."/>
            <person name="Tamura T."/>
        </authorList>
    </citation>
    <scope>NUCLEOTIDE SEQUENCE [LARGE SCALE GENOMIC DNA]</scope>
    <source>
        <strain evidence="2 3">NBRC 106145</strain>
    </source>
</reference>
<dbReference type="EMBL" id="BOMG01000011">
    <property type="protein sequence ID" value="GID52173.1"/>
    <property type="molecule type" value="Genomic_DNA"/>
</dbReference>
<keyword evidence="3" id="KW-1185">Reference proteome</keyword>
<gene>
    <name evidence="2" type="ORF">Aco03nite_005770</name>
</gene>
<evidence type="ECO:0000313" key="2">
    <source>
        <dbReference type="EMBL" id="GID52173.1"/>
    </source>
</evidence>
<keyword evidence="1" id="KW-0812">Transmembrane</keyword>
<keyword evidence="1" id="KW-0472">Membrane</keyword>
<evidence type="ECO:0008006" key="4">
    <source>
        <dbReference type="Google" id="ProtNLM"/>
    </source>
</evidence>
<protein>
    <recommendedName>
        <fullName evidence="4">Secreted protein</fullName>
    </recommendedName>
</protein>
<organism evidence="2 3">
    <name type="scientific">Actinoplanes couchii</name>
    <dbReference type="NCBI Taxonomy" id="403638"/>
    <lineage>
        <taxon>Bacteria</taxon>
        <taxon>Bacillati</taxon>
        <taxon>Actinomycetota</taxon>
        <taxon>Actinomycetes</taxon>
        <taxon>Micromonosporales</taxon>
        <taxon>Micromonosporaceae</taxon>
        <taxon>Actinoplanes</taxon>
    </lineage>
</organism>
<evidence type="ECO:0000313" key="3">
    <source>
        <dbReference type="Proteomes" id="UP000612282"/>
    </source>
</evidence>
<dbReference type="Proteomes" id="UP000612282">
    <property type="component" value="Unassembled WGS sequence"/>
</dbReference>
<feature type="transmembrane region" description="Helical" evidence="1">
    <location>
        <begin position="6"/>
        <end position="26"/>
    </location>
</feature>
<sequence>MLMWVWIAVVVIALIVLSVAALKTLGRLHGLERAARRLQHRQEEALALQAAGDRLQVTLEGLQERAELAQGQVETIKAGRGKK</sequence>